<sequence>DSAASPVTQRSQVTHLPLRGLSGDSEASQVTQRSLRATGDSEVSQVTQRSPAGEDNEVSCSSKPGSSSGLCTADGRSVTHSRVHAGKWKWISVNTVCPPRDMFHQRLVYCEKYMTPRQRTKQT</sequence>
<evidence type="ECO:0000313" key="3">
    <source>
        <dbReference type="Proteomes" id="UP001219934"/>
    </source>
</evidence>
<feature type="compositionally biased region" description="Polar residues" evidence="1">
    <location>
        <begin position="1"/>
        <end position="14"/>
    </location>
</feature>
<name>A0AAD6A8I0_9TELE</name>
<feature type="region of interest" description="Disordered" evidence="1">
    <location>
        <begin position="1"/>
        <end position="76"/>
    </location>
</feature>
<feature type="non-terminal residue" evidence="2">
    <location>
        <position position="1"/>
    </location>
</feature>
<evidence type="ECO:0000313" key="2">
    <source>
        <dbReference type="EMBL" id="KAJ4919930.1"/>
    </source>
</evidence>
<dbReference type="EMBL" id="JAPTMU010000239">
    <property type="protein sequence ID" value="KAJ4919930.1"/>
    <property type="molecule type" value="Genomic_DNA"/>
</dbReference>
<reference evidence="2" key="1">
    <citation type="submission" date="2022-11" db="EMBL/GenBank/DDBJ databases">
        <title>Chromosome-level genome of Pogonophryne albipinna.</title>
        <authorList>
            <person name="Jo E."/>
        </authorList>
    </citation>
    <scope>NUCLEOTIDE SEQUENCE</scope>
    <source>
        <strain evidence="2">SGF0006</strain>
        <tissue evidence="2">Muscle</tissue>
    </source>
</reference>
<feature type="compositionally biased region" description="Polar residues" evidence="1">
    <location>
        <begin position="25"/>
        <end position="50"/>
    </location>
</feature>
<feature type="compositionally biased region" description="Low complexity" evidence="1">
    <location>
        <begin position="59"/>
        <end position="68"/>
    </location>
</feature>
<dbReference type="Proteomes" id="UP001219934">
    <property type="component" value="Unassembled WGS sequence"/>
</dbReference>
<dbReference type="AlphaFoldDB" id="A0AAD6A8I0"/>
<keyword evidence="3" id="KW-1185">Reference proteome</keyword>
<protein>
    <submittedName>
        <fullName evidence="2">Uncharacterized protein</fullName>
    </submittedName>
</protein>
<organism evidence="2 3">
    <name type="scientific">Pogonophryne albipinna</name>
    <dbReference type="NCBI Taxonomy" id="1090488"/>
    <lineage>
        <taxon>Eukaryota</taxon>
        <taxon>Metazoa</taxon>
        <taxon>Chordata</taxon>
        <taxon>Craniata</taxon>
        <taxon>Vertebrata</taxon>
        <taxon>Euteleostomi</taxon>
        <taxon>Actinopterygii</taxon>
        <taxon>Neopterygii</taxon>
        <taxon>Teleostei</taxon>
        <taxon>Neoteleostei</taxon>
        <taxon>Acanthomorphata</taxon>
        <taxon>Eupercaria</taxon>
        <taxon>Perciformes</taxon>
        <taxon>Notothenioidei</taxon>
        <taxon>Pogonophryne</taxon>
    </lineage>
</organism>
<proteinExistence type="predicted"/>
<accession>A0AAD6A8I0</accession>
<feature type="non-terminal residue" evidence="2">
    <location>
        <position position="123"/>
    </location>
</feature>
<evidence type="ECO:0000256" key="1">
    <source>
        <dbReference type="SAM" id="MobiDB-lite"/>
    </source>
</evidence>
<comment type="caution">
    <text evidence="2">The sequence shown here is derived from an EMBL/GenBank/DDBJ whole genome shotgun (WGS) entry which is preliminary data.</text>
</comment>
<gene>
    <name evidence="2" type="ORF">JOQ06_026058</name>
</gene>